<evidence type="ECO:0000313" key="3">
    <source>
        <dbReference type="Proteomes" id="UP000261764"/>
    </source>
</evidence>
<feature type="transmembrane region" description="Helical" evidence="1">
    <location>
        <begin position="184"/>
        <end position="211"/>
    </location>
</feature>
<evidence type="ECO:0000256" key="1">
    <source>
        <dbReference type="SAM" id="Phobius"/>
    </source>
</evidence>
<dbReference type="EMBL" id="HG937516">
    <property type="protein sequence ID" value="CDN40540.1"/>
    <property type="molecule type" value="Genomic_DNA"/>
</dbReference>
<name>A0A292II24_9MOLU</name>
<keyword evidence="1" id="KW-1133">Transmembrane helix</keyword>
<keyword evidence="3" id="KW-1185">Reference proteome</keyword>
<dbReference type="Proteomes" id="UP000261764">
    <property type="component" value="Chromosome I"/>
</dbReference>
<dbReference type="KEGG" id="mamp:MAMA39_04200"/>
<evidence type="ECO:0000313" key="2">
    <source>
        <dbReference type="EMBL" id="CDN40540.1"/>
    </source>
</evidence>
<dbReference type="RefSeq" id="WP_343251160.1">
    <property type="nucleotide sequence ID" value="NZ_HG937516.1"/>
</dbReference>
<keyword evidence="1" id="KW-0812">Transmembrane</keyword>
<organism evidence="2 3">
    <name type="scientific">Mycoplasma amphoriforme A39</name>
    <dbReference type="NCBI Taxonomy" id="572419"/>
    <lineage>
        <taxon>Bacteria</taxon>
        <taxon>Bacillati</taxon>
        <taxon>Mycoplasmatota</taxon>
        <taxon>Mollicutes</taxon>
        <taxon>Mycoplasmataceae</taxon>
        <taxon>Mycoplasma</taxon>
    </lineage>
</organism>
<proteinExistence type="predicted"/>
<feature type="transmembrane region" description="Helical" evidence="1">
    <location>
        <begin position="131"/>
        <end position="152"/>
    </location>
</feature>
<dbReference type="AlphaFoldDB" id="A0A292II24"/>
<keyword evidence="1" id="KW-0472">Membrane</keyword>
<accession>A0A292II24</accession>
<gene>
    <name evidence="2" type="ORF">MAMA39_04200</name>
</gene>
<feature type="transmembrane region" description="Helical" evidence="1">
    <location>
        <begin position="92"/>
        <end position="111"/>
    </location>
</feature>
<reference evidence="2 3" key="1">
    <citation type="journal article" date="2015" name="Clin. Infect. Dis.">
        <title>Genomic Investigations unmask Mycoplasma amphoriforme, a new respiratory pathogen.</title>
        <authorList>
            <person name="Gillespie S.H."/>
            <person name="Ling C.L."/>
            <person name="Oravcova K."/>
            <person name="Pinheiro M."/>
            <person name="Wells L."/>
            <person name="Bryant J.M."/>
            <person name="McHugh T.D."/>
            <person name="Bebear C."/>
            <person name="Webster D."/>
            <person name="Harris S.R."/>
            <person name="Seth-Smith H.M."/>
            <person name="Thomson N.R."/>
        </authorList>
    </citation>
    <scope>NUCLEOTIDE SEQUENCE [LARGE SCALE GENOMIC DNA]</scope>
    <source>
        <strain evidence="2 3">A39</strain>
    </source>
</reference>
<sequence>MAQTLLAKSHFQETFSDYQKRIWSNLDALRYHRHYLKSYRFLLNTLVTLTFLLLSLSFSSAILLAITFFNFGVNIFGSYNRPLTINLSNIKIFTYICVAIGIIILLLFAALFKVYKKDTYTPIKSIHTRFVYLFVIGLLFSGLSAIIISVGIPEYSRYQTLLNDWSAQFFSQKNISIPLSVIPIIVNAVLINGVPAILSMFLLGTIFWFLVSSRMSYTLGFLITLTKTIQTKLIDESFDENLLENDESPIITEDLGNNTSTQLNHSTIELQAATAPFFVLEQTQLIEEKKLELLFQLEYQISDNAYFVENFNVYQTLKDEPKTTKKILSEKIQKKYPNLSDIQEMFNKLIVTYDLS</sequence>
<protein>
    <submittedName>
        <fullName evidence="2">Uncharacterized protein</fullName>
    </submittedName>
</protein>
<feature type="transmembrane region" description="Helical" evidence="1">
    <location>
        <begin position="41"/>
        <end position="72"/>
    </location>
</feature>